<dbReference type="Gene3D" id="1.20.120.30">
    <property type="entry name" value="Aspartate receptor, ligand-binding domain"/>
    <property type="match status" value="1"/>
</dbReference>
<evidence type="ECO:0000259" key="1">
    <source>
        <dbReference type="Pfam" id="PF13682"/>
    </source>
</evidence>
<evidence type="ECO:0000313" key="2">
    <source>
        <dbReference type="EMBL" id="WIM04654.1"/>
    </source>
</evidence>
<name>A0AA49FJA1_9PROT</name>
<reference evidence="2" key="1">
    <citation type="journal article" date="2023" name="Nat. Microbiol.">
        <title>Enrichment and characterization of a nitric oxide-reducing microbial community in a continuous bioreactor.</title>
        <authorList>
            <person name="Garrido-Amador P."/>
            <person name="Stortenbeker N."/>
            <person name="Wessels H.J.C.T."/>
            <person name="Speth D.R."/>
            <person name="Garcia-Heredia I."/>
            <person name="Kartal B."/>
        </authorList>
    </citation>
    <scope>NUCLEOTIDE SEQUENCE</scope>
    <source>
        <strain evidence="2">MAG1</strain>
    </source>
</reference>
<dbReference type="EMBL" id="CP107246">
    <property type="protein sequence ID" value="WIM04654.1"/>
    <property type="molecule type" value="Genomic_DNA"/>
</dbReference>
<dbReference type="Pfam" id="PF13682">
    <property type="entry name" value="CZB"/>
    <property type="match status" value="1"/>
</dbReference>
<protein>
    <submittedName>
        <fullName evidence="2">CZB domain-containing protein</fullName>
    </submittedName>
</protein>
<accession>A0AA49FJA1</accession>
<dbReference type="AlphaFoldDB" id="A0AA49FJA1"/>
<sequence>MGMLDWFKRLAGMGPAVDTALPIISDSKGAELAGLNFMTAIDAHMNWKSRLEGYIQGTSQEALSVEVVSCDDKCPLGIWIYGAGGDQFGAFETFGEMKVRHAQFHQCAGRVLDAAQKGRKEEALGMLQRGDYVRASERIKMLLAKLYVQISEGK</sequence>
<organism evidence="2">
    <name type="scientific">Candidatus Nitricoxidivorans perseverans</name>
    <dbReference type="NCBI Taxonomy" id="2975601"/>
    <lineage>
        <taxon>Bacteria</taxon>
        <taxon>Pseudomonadati</taxon>
        <taxon>Pseudomonadota</taxon>
        <taxon>Betaproteobacteria</taxon>
        <taxon>Nitrosomonadales</taxon>
        <taxon>Sterolibacteriaceae</taxon>
        <taxon>Candidatus Nitricoxidivorans</taxon>
    </lineage>
</organism>
<gene>
    <name evidence="2" type="ORF">OHM77_08045</name>
</gene>
<feature type="domain" description="Chemoreceptor zinc-binding" evidence="1">
    <location>
        <begin position="44"/>
        <end position="112"/>
    </location>
</feature>
<proteinExistence type="predicted"/>
<dbReference type="KEGG" id="npv:OHM77_08045"/>
<dbReference type="InterPro" id="IPR025991">
    <property type="entry name" value="Chemoreceptor_zinc-bind_dom"/>
</dbReference>
<dbReference type="Proteomes" id="UP001234916">
    <property type="component" value="Chromosome"/>
</dbReference>